<feature type="non-terminal residue" evidence="1">
    <location>
        <position position="1"/>
    </location>
</feature>
<dbReference type="EMBL" id="RWGY01000031">
    <property type="protein sequence ID" value="TVU15950.1"/>
    <property type="molecule type" value="Genomic_DNA"/>
</dbReference>
<evidence type="ECO:0000313" key="2">
    <source>
        <dbReference type="Proteomes" id="UP000324897"/>
    </source>
</evidence>
<evidence type="ECO:0000313" key="1">
    <source>
        <dbReference type="EMBL" id="TVU15950.1"/>
    </source>
</evidence>
<dbReference type="Proteomes" id="UP000324897">
    <property type="component" value="Unassembled WGS sequence"/>
</dbReference>
<proteinExistence type="predicted"/>
<organism evidence="1 2">
    <name type="scientific">Eragrostis curvula</name>
    <name type="common">weeping love grass</name>
    <dbReference type="NCBI Taxonomy" id="38414"/>
    <lineage>
        <taxon>Eukaryota</taxon>
        <taxon>Viridiplantae</taxon>
        <taxon>Streptophyta</taxon>
        <taxon>Embryophyta</taxon>
        <taxon>Tracheophyta</taxon>
        <taxon>Spermatophyta</taxon>
        <taxon>Magnoliopsida</taxon>
        <taxon>Liliopsida</taxon>
        <taxon>Poales</taxon>
        <taxon>Poaceae</taxon>
        <taxon>PACMAD clade</taxon>
        <taxon>Chloridoideae</taxon>
        <taxon>Eragrostideae</taxon>
        <taxon>Eragrostidinae</taxon>
        <taxon>Eragrostis</taxon>
    </lineage>
</organism>
<sequence length="156" mass="16753">MGVDPVTHQRLPPDDVLLASSPEGLLRAAASLRDLDSALRQAQALQLLLQLAMNNLPQTAGYPANVAEQGMLAPQSSASSPCSSNDVVEPANQYCNNTATLERPAYPPQEVAAEVVLPAAVQGFTDLLEPVEMPSLYSAEEEDAFWKDMLDSSFRL</sequence>
<comment type="caution">
    <text evidence="1">The sequence shown here is derived from an EMBL/GenBank/DDBJ whole genome shotgun (WGS) entry which is preliminary data.</text>
</comment>
<name>A0A5J9TX87_9POAL</name>
<gene>
    <name evidence="1" type="ORF">EJB05_39494</name>
</gene>
<keyword evidence="2" id="KW-1185">Reference proteome</keyword>
<dbReference type="Gramene" id="TVU15950">
    <property type="protein sequence ID" value="TVU15950"/>
    <property type="gene ID" value="EJB05_39494"/>
</dbReference>
<dbReference type="AlphaFoldDB" id="A0A5J9TX87"/>
<reference evidence="1 2" key="1">
    <citation type="journal article" date="2019" name="Sci. Rep.">
        <title>A high-quality genome of Eragrostis curvula grass provides insights into Poaceae evolution and supports new strategies to enhance forage quality.</title>
        <authorList>
            <person name="Carballo J."/>
            <person name="Santos B.A.C.M."/>
            <person name="Zappacosta D."/>
            <person name="Garbus I."/>
            <person name="Selva J.P."/>
            <person name="Gallo C.A."/>
            <person name="Diaz A."/>
            <person name="Albertini E."/>
            <person name="Caccamo M."/>
            <person name="Echenique V."/>
        </authorList>
    </citation>
    <scope>NUCLEOTIDE SEQUENCE [LARGE SCALE GENOMIC DNA]</scope>
    <source>
        <strain evidence="2">cv. Victoria</strain>
        <tissue evidence="1">Leaf</tissue>
    </source>
</reference>
<protein>
    <submittedName>
        <fullName evidence="1">Uncharacterized protein</fullName>
    </submittedName>
</protein>
<accession>A0A5J9TX87</accession>